<evidence type="ECO:0000256" key="1">
    <source>
        <dbReference type="SAM" id="Coils"/>
    </source>
</evidence>
<gene>
    <name evidence="2" type="ORF">F8M41_007522</name>
</gene>
<dbReference type="Proteomes" id="UP000439903">
    <property type="component" value="Unassembled WGS sequence"/>
</dbReference>
<feature type="coiled-coil region" evidence="1">
    <location>
        <begin position="35"/>
        <end position="87"/>
    </location>
</feature>
<accession>A0A8H4ER24</accession>
<protein>
    <submittedName>
        <fullName evidence="2">Uncharacterized protein</fullName>
    </submittedName>
</protein>
<name>A0A8H4ER24_GIGMA</name>
<comment type="caution">
    <text evidence="2">The sequence shown here is derived from an EMBL/GenBank/DDBJ whole genome shotgun (WGS) entry which is preliminary data.</text>
</comment>
<organism evidence="2 3">
    <name type="scientific">Gigaspora margarita</name>
    <dbReference type="NCBI Taxonomy" id="4874"/>
    <lineage>
        <taxon>Eukaryota</taxon>
        <taxon>Fungi</taxon>
        <taxon>Fungi incertae sedis</taxon>
        <taxon>Mucoromycota</taxon>
        <taxon>Glomeromycotina</taxon>
        <taxon>Glomeromycetes</taxon>
        <taxon>Diversisporales</taxon>
        <taxon>Gigasporaceae</taxon>
        <taxon>Gigaspora</taxon>
    </lineage>
</organism>
<dbReference type="AlphaFoldDB" id="A0A8H4ER24"/>
<dbReference type="EMBL" id="WTPW01000177">
    <property type="protein sequence ID" value="KAF0538754.1"/>
    <property type="molecule type" value="Genomic_DNA"/>
</dbReference>
<reference evidence="2 3" key="1">
    <citation type="journal article" date="2019" name="Environ. Microbiol.">
        <title>At the nexus of three kingdoms: the genome of the mycorrhizal fungus Gigaspora margarita provides insights into plant, endobacterial and fungal interactions.</title>
        <authorList>
            <person name="Venice F."/>
            <person name="Ghignone S."/>
            <person name="Salvioli di Fossalunga A."/>
            <person name="Amselem J."/>
            <person name="Novero M."/>
            <person name="Xianan X."/>
            <person name="Sedzielewska Toro K."/>
            <person name="Morin E."/>
            <person name="Lipzen A."/>
            <person name="Grigoriev I.V."/>
            <person name="Henrissat B."/>
            <person name="Martin F.M."/>
            <person name="Bonfante P."/>
        </authorList>
    </citation>
    <scope>NUCLEOTIDE SEQUENCE [LARGE SCALE GENOMIC DNA]</scope>
    <source>
        <strain evidence="2 3">BEG34</strain>
    </source>
</reference>
<proteinExistence type="predicted"/>
<dbReference type="OrthoDB" id="2415686at2759"/>
<keyword evidence="3" id="KW-1185">Reference proteome</keyword>
<keyword evidence="1" id="KW-0175">Coiled coil</keyword>
<evidence type="ECO:0000313" key="3">
    <source>
        <dbReference type="Proteomes" id="UP000439903"/>
    </source>
</evidence>
<sequence>MKLRSEDKNVNEIIRIVKKLIKERKSFISRQLNRNEITTKNYKLENSELKKLENQIDSLKSKEAKRLEKLENNKILYETENNKLKEKLNCITNLYEDNKSDLERYYNVIQKTYSILQEVFSSNKIDTLQLAGLCNEIKEVCEESEVESNITTEHSPDGIVFNSFEDALFESEPKIEEIDAEQRFPTLVRYQRFYAQTNDQENENANNT</sequence>
<evidence type="ECO:0000313" key="2">
    <source>
        <dbReference type="EMBL" id="KAF0538754.1"/>
    </source>
</evidence>